<dbReference type="PANTHER" id="PTHR11879">
    <property type="entry name" value="ASPARTATE AMINOTRANSFERASE"/>
    <property type="match status" value="1"/>
</dbReference>
<dbReference type="InterPro" id="IPR015421">
    <property type="entry name" value="PyrdxlP-dep_Trfase_major"/>
</dbReference>
<dbReference type="InterPro" id="IPR004838">
    <property type="entry name" value="NHTrfase_class1_PyrdxlP-BS"/>
</dbReference>
<accession>A0A077Z5G3</accession>
<comment type="similarity">
    <text evidence="2">Belongs to the class-I pyridoxal-phosphate-dependent aminotransferase family.</text>
</comment>
<evidence type="ECO:0000313" key="9">
    <source>
        <dbReference type="EMBL" id="CDW53930.1"/>
    </source>
</evidence>
<comment type="catalytic activity">
    <reaction evidence="7">
        <text>L-aspartate + 2-oxoglutarate = oxaloacetate + L-glutamate</text>
        <dbReference type="Rhea" id="RHEA:21824"/>
        <dbReference type="ChEBI" id="CHEBI:16452"/>
        <dbReference type="ChEBI" id="CHEBI:16810"/>
        <dbReference type="ChEBI" id="CHEBI:29985"/>
        <dbReference type="ChEBI" id="CHEBI:29991"/>
        <dbReference type="EC" id="2.6.1.1"/>
    </reaction>
</comment>
<dbReference type="PROSITE" id="PS00105">
    <property type="entry name" value="AA_TRANSFER_CLASS_1"/>
    <property type="match status" value="1"/>
</dbReference>
<dbReference type="InterPro" id="IPR004839">
    <property type="entry name" value="Aminotransferase_I/II_large"/>
</dbReference>
<dbReference type="Pfam" id="PF00155">
    <property type="entry name" value="Aminotran_1_2"/>
    <property type="match status" value="1"/>
</dbReference>
<proteinExistence type="inferred from homology"/>
<dbReference type="PANTHER" id="PTHR11879:SF55">
    <property type="entry name" value="GLUTAMATE OXALOACETATE TRANSAMINASE 1, ISOFORM B"/>
    <property type="match status" value="1"/>
</dbReference>
<comment type="cofactor">
    <cofactor evidence="1">
        <name>pyridoxal 5'-phosphate</name>
        <dbReference type="ChEBI" id="CHEBI:597326"/>
    </cofactor>
</comment>
<evidence type="ECO:0000256" key="4">
    <source>
        <dbReference type="ARBA" id="ARBA00022576"/>
    </source>
</evidence>
<dbReference type="FunFam" id="3.40.640.10:FF:000066">
    <property type="entry name" value="Aspartate aminotransferase"/>
    <property type="match status" value="1"/>
</dbReference>
<dbReference type="FunFam" id="3.90.1150.10:FF:000001">
    <property type="entry name" value="Aspartate aminotransferase"/>
    <property type="match status" value="1"/>
</dbReference>
<dbReference type="EMBL" id="HG805873">
    <property type="protein sequence ID" value="CDW53930.1"/>
    <property type="molecule type" value="Genomic_DNA"/>
</dbReference>
<feature type="domain" description="Aminotransferase class I/classII large" evidence="8">
    <location>
        <begin position="27"/>
        <end position="419"/>
    </location>
</feature>
<dbReference type="GO" id="GO:0006532">
    <property type="term" value="P:aspartate biosynthetic process"/>
    <property type="evidence" value="ECO:0007669"/>
    <property type="project" value="TreeGrafter"/>
</dbReference>
<gene>
    <name evidence="9" type="ORF">TTRE_0000219901</name>
</gene>
<dbReference type="InterPro" id="IPR000796">
    <property type="entry name" value="Asp_trans"/>
</dbReference>
<evidence type="ECO:0000256" key="1">
    <source>
        <dbReference type="ARBA" id="ARBA00001933"/>
    </source>
</evidence>
<dbReference type="GO" id="GO:0030170">
    <property type="term" value="F:pyridoxal phosphate binding"/>
    <property type="evidence" value="ECO:0007669"/>
    <property type="project" value="InterPro"/>
</dbReference>
<dbReference type="GO" id="GO:0004069">
    <property type="term" value="F:L-aspartate:2-oxoglutarate aminotransferase activity"/>
    <property type="evidence" value="ECO:0007669"/>
    <property type="project" value="UniProtKB-EC"/>
</dbReference>
<keyword evidence="4 7" id="KW-0032">Aminotransferase</keyword>
<evidence type="ECO:0000256" key="7">
    <source>
        <dbReference type="RuleBase" id="RU000480"/>
    </source>
</evidence>
<dbReference type="Gene3D" id="3.90.1150.10">
    <property type="entry name" value="Aspartate Aminotransferase, domain 1"/>
    <property type="match status" value="2"/>
</dbReference>
<keyword evidence="10" id="KW-1185">Reference proteome</keyword>
<dbReference type="Proteomes" id="UP000030665">
    <property type="component" value="Unassembled WGS sequence"/>
</dbReference>
<comment type="subunit">
    <text evidence="3 7">Homodimer.</text>
</comment>
<dbReference type="Gene3D" id="3.40.640.10">
    <property type="entry name" value="Type I PLP-dependent aspartate aminotransferase-like (Major domain)"/>
    <property type="match status" value="2"/>
</dbReference>
<dbReference type="EC" id="2.6.1.1" evidence="7"/>
<organism evidence="9 10">
    <name type="scientific">Trichuris trichiura</name>
    <name type="common">Whipworm</name>
    <name type="synonym">Trichocephalus trichiurus</name>
    <dbReference type="NCBI Taxonomy" id="36087"/>
    <lineage>
        <taxon>Eukaryota</taxon>
        <taxon>Metazoa</taxon>
        <taxon>Ecdysozoa</taxon>
        <taxon>Nematoda</taxon>
        <taxon>Enoplea</taxon>
        <taxon>Dorylaimia</taxon>
        <taxon>Trichinellida</taxon>
        <taxon>Trichuridae</taxon>
        <taxon>Trichuris</taxon>
    </lineage>
</organism>
<dbReference type="SUPFAM" id="SSF53383">
    <property type="entry name" value="PLP-dependent transferases"/>
    <property type="match status" value="1"/>
</dbReference>
<evidence type="ECO:0000256" key="5">
    <source>
        <dbReference type="ARBA" id="ARBA00022679"/>
    </source>
</evidence>
<comment type="miscellaneous">
    <text evidence="7">In eukaryotes there are cytoplasmic, mitochondrial and chloroplastic isozymes.</text>
</comment>
<evidence type="ECO:0000256" key="2">
    <source>
        <dbReference type="ARBA" id="ARBA00007441"/>
    </source>
</evidence>
<name>A0A077Z5G3_TRITR</name>
<keyword evidence="5 7" id="KW-0808">Transferase</keyword>
<evidence type="ECO:0000256" key="6">
    <source>
        <dbReference type="ARBA" id="ARBA00022898"/>
    </source>
</evidence>
<reference evidence="9" key="2">
    <citation type="submission" date="2014-03" db="EMBL/GenBank/DDBJ databases">
        <title>The whipworm genome and dual-species transcriptomics of an intimate host-pathogen interaction.</title>
        <authorList>
            <person name="Foth B.J."/>
            <person name="Tsai I.J."/>
            <person name="Reid A.J."/>
            <person name="Bancroft A.J."/>
            <person name="Nichol S."/>
            <person name="Tracey A."/>
            <person name="Holroyd N."/>
            <person name="Cotton J.A."/>
            <person name="Stanley E.J."/>
            <person name="Zarowiecki M."/>
            <person name="Liu J.Z."/>
            <person name="Huckvale T."/>
            <person name="Cooper P.J."/>
            <person name="Grencis R.K."/>
            <person name="Berriman M."/>
        </authorList>
    </citation>
    <scope>NUCLEOTIDE SEQUENCE [LARGE SCALE GENOMIC DNA]</scope>
</reference>
<evidence type="ECO:0000313" key="10">
    <source>
        <dbReference type="Proteomes" id="UP000030665"/>
    </source>
</evidence>
<dbReference type="PRINTS" id="PR00799">
    <property type="entry name" value="TRANSAMINASE"/>
</dbReference>
<dbReference type="OrthoDB" id="6752799at2759"/>
<sequence length="427" mass="48472">MFNGISPTPPVEVFHVNRCFQLDKDPRKVNLTIGAYRTDEGKPWILPVVREAEQLLPSREDHTHEYLPILGNPTFREHAARVLFGESYEKIKNKLATVQCLGGTGALRVGLEFVHHTGLTNTAYISDPTWGNHSLILERVGYKVIKKYRYWNSAQRNIDFEGMMNDLKSTFVQGFQFFEDVFHCGNLNHFFLQEAPERAVVVLHACAHNPTGMDLSLSQWKQLCELIKAKNLYPFFDIAYQGFATGSLEDDASAPRYFCNAGVEFSIAQSFSKNFGLYNERVGCLSVLLSNESLIEATNAHLTTIVRANYSNPPNHGSKLVEIVLSNERLKQKWLENMKEMSSRVRNVRQEFRAKLEAFGAPGSWRHITDQIGLFSFTGLNEKQTKYLTDVHHIYLLKNGRINMCGLNSSNVEYVAKAFVDALLHAS</sequence>
<evidence type="ECO:0000259" key="8">
    <source>
        <dbReference type="Pfam" id="PF00155"/>
    </source>
</evidence>
<dbReference type="GO" id="GO:0005829">
    <property type="term" value="C:cytosol"/>
    <property type="evidence" value="ECO:0007669"/>
    <property type="project" value="TreeGrafter"/>
</dbReference>
<keyword evidence="6" id="KW-0663">Pyridoxal phosphate</keyword>
<reference evidence="9" key="1">
    <citation type="submission" date="2014-01" db="EMBL/GenBank/DDBJ databases">
        <authorList>
            <person name="Aslett M."/>
        </authorList>
    </citation>
    <scope>NUCLEOTIDE SEQUENCE</scope>
</reference>
<dbReference type="STRING" id="36087.A0A077Z5G3"/>
<dbReference type="InterPro" id="IPR015422">
    <property type="entry name" value="PyrdxlP-dep_Trfase_small"/>
</dbReference>
<evidence type="ECO:0000256" key="3">
    <source>
        <dbReference type="ARBA" id="ARBA00011738"/>
    </source>
</evidence>
<dbReference type="CDD" id="cd00609">
    <property type="entry name" value="AAT_like"/>
    <property type="match status" value="1"/>
</dbReference>
<dbReference type="InterPro" id="IPR015424">
    <property type="entry name" value="PyrdxlP-dep_Trfase"/>
</dbReference>
<protein>
    <recommendedName>
        <fullName evidence="7">Aspartate aminotransferase</fullName>
        <ecNumber evidence="7">2.6.1.1</ecNumber>
    </recommendedName>
</protein>
<dbReference type="AlphaFoldDB" id="A0A077Z5G3"/>